<organism evidence="3 4">
    <name type="scientific">Marinoscillum luteum</name>
    <dbReference type="NCBI Taxonomy" id="861051"/>
    <lineage>
        <taxon>Bacteria</taxon>
        <taxon>Pseudomonadati</taxon>
        <taxon>Bacteroidota</taxon>
        <taxon>Cytophagia</taxon>
        <taxon>Cytophagales</taxon>
        <taxon>Reichenbachiellaceae</taxon>
        <taxon>Marinoscillum</taxon>
    </lineage>
</organism>
<dbReference type="Pfam" id="PF08327">
    <property type="entry name" value="AHSA1"/>
    <property type="match status" value="1"/>
</dbReference>
<dbReference type="InterPro" id="IPR023393">
    <property type="entry name" value="START-like_dom_sf"/>
</dbReference>
<feature type="domain" description="Activator of Hsp90 ATPase homologue 1/2-like C-terminal" evidence="2">
    <location>
        <begin position="16"/>
        <end position="145"/>
    </location>
</feature>
<dbReference type="Proteomes" id="UP001610063">
    <property type="component" value="Unassembled WGS sequence"/>
</dbReference>
<evidence type="ECO:0000256" key="1">
    <source>
        <dbReference type="ARBA" id="ARBA00006817"/>
    </source>
</evidence>
<evidence type="ECO:0000313" key="4">
    <source>
        <dbReference type="Proteomes" id="UP001610063"/>
    </source>
</evidence>
<comment type="similarity">
    <text evidence="1">Belongs to the AHA1 family.</text>
</comment>
<dbReference type="SUPFAM" id="SSF55961">
    <property type="entry name" value="Bet v1-like"/>
    <property type="match status" value="1"/>
</dbReference>
<comment type="caution">
    <text evidence="3">The sequence shown here is derived from an EMBL/GenBank/DDBJ whole genome shotgun (WGS) entry which is preliminary data.</text>
</comment>
<dbReference type="RefSeq" id="WP_395417520.1">
    <property type="nucleotide sequence ID" value="NZ_JBIPKE010000017.1"/>
</dbReference>
<accession>A0ABW7N922</accession>
<gene>
    <name evidence="3" type="ORF">ACHKAR_11650</name>
</gene>
<dbReference type="Gene3D" id="3.30.530.20">
    <property type="match status" value="1"/>
</dbReference>
<proteinExistence type="inferred from homology"/>
<sequence length="169" mass="19631">MADQTWSTFRRKIYINAPSGKIYWHWATSKGMETWFLRSCEYTDNREVKRAREEHAQAGDTYLWYWHNWADGESGIINEADGRTHLAFSFSGAQVTIDLEESKGVTLVTLTQHHIPTDDRSKMNVYYGCGTGWTFWLANLKAYLEHDVLLHHTAPDMMGRSDFSDFVNL</sequence>
<evidence type="ECO:0000259" key="2">
    <source>
        <dbReference type="Pfam" id="PF08327"/>
    </source>
</evidence>
<dbReference type="InterPro" id="IPR013538">
    <property type="entry name" value="ASHA1/2-like_C"/>
</dbReference>
<reference evidence="3 4" key="1">
    <citation type="journal article" date="2013" name="Int. J. Syst. Evol. Microbiol.">
        <title>Marinoscillum luteum sp. nov., isolated from marine sediment.</title>
        <authorList>
            <person name="Cha I.T."/>
            <person name="Park S.J."/>
            <person name="Kim S.J."/>
            <person name="Kim J.G."/>
            <person name="Jung M.Y."/>
            <person name="Shin K.S."/>
            <person name="Kwon K.K."/>
            <person name="Yang S.H."/>
            <person name="Seo Y.S."/>
            <person name="Rhee S.K."/>
        </authorList>
    </citation>
    <scope>NUCLEOTIDE SEQUENCE [LARGE SCALE GENOMIC DNA]</scope>
    <source>
        <strain evidence="3 4">KCTC 23939</strain>
    </source>
</reference>
<keyword evidence="4" id="KW-1185">Reference proteome</keyword>
<name>A0ABW7N922_9BACT</name>
<dbReference type="CDD" id="cd07814">
    <property type="entry name" value="SRPBCC_CalC_Aha1-like"/>
    <property type="match status" value="1"/>
</dbReference>
<dbReference type="EMBL" id="JBIPKE010000017">
    <property type="protein sequence ID" value="MFH6984098.1"/>
    <property type="molecule type" value="Genomic_DNA"/>
</dbReference>
<protein>
    <submittedName>
        <fullName evidence="3">SRPBCC domain-containing protein</fullName>
    </submittedName>
</protein>
<evidence type="ECO:0000313" key="3">
    <source>
        <dbReference type="EMBL" id="MFH6984098.1"/>
    </source>
</evidence>